<sequence length="305" mass="35721">MIKNDRDFVGYGANLLNPNWPNNSILALQFVLNLEEGAENCVINGDQSSESFLCDVINAKQYNARHKSVESLFEYGSRIGYRRVIEEFSKRDLPLTIFASGLALQINRAMVEELFSVRQEIAGHGWRWISYQDVSPEIERIHIKKTIDLISEITNESLIGWYTGRDSPNTRSILIKEKCIMYDSDYYGDELPFWYISEDGKSNFNKHLIIPYSLDCNDMRFHTVNGFRTSNEFFEYLKDSFDYLYCLGEKNETPKMMSIGLHSRIIARPGRFVAIQRFLDYIMNFDRVWITRRRDIATHWINNHG</sequence>
<reference evidence="2 3" key="1">
    <citation type="journal article" date="2021" name="ISME J.">
        <title>Genomic evolution of the class Acidithiobacillia: deep-branching Proteobacteria living in extreme acidic conditions.</title>
        <authorList>
            <person name="Moya-Beltran A."/>
            <person name="Beard S."/>
            <person name="Rojas-Villalobos C."/>
            <person name="Issotta F."/>
            <person name="Gallardo Y."/>
            <person name="Ulloa R."/>
            <person name="Giaveno A."/>
            <person name="Degli Esposti M."/>
            <person name="Johnson D.B."/>
            <person name="Quatrini R."/>
        </authorList>
    </citation>
    <scope>NUCLEOTIDE SEQUENCE [LARGE SCALE GENOMIC DNA]</scope>
    <source>
        <strain evidence="2 3">RW2</strain>
    </source>
</reference>
<keyword evidence="3" id="KW-1185">Reference proteome</keyword>
<gene>
    <name evidence="2" type="ORF">HAP95_12155</name>
</gene>
<dbReference type="Gene3D" id="3.20.20.370">
    <property type="entry name" value="Glycoside hydrolase/deacetylase"/>
    <property type="match status" value="1"/>
</dbReference>
<organism evidence="2 3">
    <name type="scientific">Acidithiobacillus sulfurivorans</name>
    <dbReference type="NCBI Taxonomy" id="1958756"/>
    <lineage>
        <taxon>Bacteria</taxon>
        <taxon>Pseudomonadati</taxon>
        <taxon>Pseudomonadota</taxon>
        <taxon>Acidithiobacillia</taxon>
        <taxon>Acidithiobacillales</taxon>
        <taxon>Acidithiobacillaceae</taxon>
        <taxon>Acidithiobacillus</taxon>
    </lineage>
</organism>
<dbReference type="InterPro" id="IPR011330">
    <property type="entry name" value="Glyco_hydro/deAcase_b/a-brl"/>
</dbReference>
<dbReference type="EMBL" id="JAAOMP010000130">
    <property type="protein sequence ID" value="MBU2760890.1"/>
    <property type="molecule type" value="Genomic_DNA"/>
</dbReference>
<dbReference type="PROSITE" id="PS51677">
    <property type="entry name" value="NODB"/>
    <property type="match status" value="1"/>
</dbReference>
<dbReference type="Pfam" id="PF01522">
    <property type="entry name" value="Polysacc_deac_1"/>
    <property type="match status" value="1"/>
</dbReference>
<evidence type="ECO:0000259" key="1">
    <source>
        <dbReference type="PROSITE" id="PS51677"/>
    </source>
</evidence>
<dbReference type="RefSeq" id="WP_215884468.1">
    <property type="nucleotide sequence ID" value="NZ_JAAOMP010000130.1"/>
</dbReference>
<dbReference type="InterPro" id="IPR002509">
    <property type="entry name" value="NODB_dom"/>
</dbReference>
<evidence type="ECO:0000313" key="2">
    <source>
        <dbReference type="EMBL" id="MBU2760890.1"/>
    </source>
</evidence>
<evidence type="ECO:0000313" key="3">
    <source>
        <dbReference type="Proteomes" id="UP000755654"/>
    </source>
</evidence>
<name>A0ABS6A2M4_9PROT</name>
<proteinExistence type="predicted"/>
<dbReference type="PANTHER" id="PTHR43123">
    <property type="entry name" value="POLYSACCHARIDE DEACETYLASE-RELATED"/>
    <property type="match status" value="1"/>
</dbReference>
<protein>
    <submittedName>
        <fullName evidence="2">Polysaccharide deacetylase family protein</fullName>
    </submittedName>
</protein>
<feature type="domain" description="NodB homology" evidence="1">
    <location>
        <begin position="67"/>
        <end position="291"/>
    </location>
</feature>
<comment type="caution">
    <text evidence="2">The sequence shown here is derived from an EMBL/GenBank/DDBJ whole genome shotgun (WGS) entry which is preliminary data.</text>
</comment>
<dbReference type="PANTHER" id="PTHR43123:SF1">
    <property type="entry name" value="POLYSACCHARIDE DEACETYLASE-RELATED"/>
    <property type="match status" value="1"/>
</dbReference>
<dbReference type="SUPFAM" id="SSF88713">
    <property type="entry name" value="Glycoside hydrolase/deacetylase"/>
    <property type="match status" value="1"/>
</dbReference>
<accession>A0ABS6A2M4</accession>
<dbReference type="Proteomes" id="UP000755654">
    <property type="component" value="Unassembled WGS sequence"/>
</dbReference>